<evidence type="ECO:0000313" key="3">
    <source>
        <dbReference type="Proteomes" id="UP000242444"/>
    </source>
</evidence>
<dbReference type="InterPro" id="IPR023214">
    <property type="entry name" value="HAD_sf"/>
</dbReference>
<dbReference type="InterPro" id="IPR036412">
    <property type="entry name" value="HAD-like_sf"/>
</dbReference>
<dbReference type="EMBL" id="NKYE01000018">
    <property type="protein sequence ID" value="OZM70714.1"/>
    <property type="molecule type" value="Genomic_DNA"/>
</dbReference>
<keyword evidence="3" id="KW-1185">Reference proteome</keyword>
<gene>
    <name evidence="2" type="ORF">CFN78_23900</name>
</gene>
<evidence type="ECO:0000313" key="2">
    <source>
        <dbReference type="EMBL" id="OZM70714.1"/>
    </source>
</evidence>
<sequence>MAGEAGQPQGHLHRVRHRDAQARQRTRHLRAGHGTLRPRPRTPQIPGRHRGGGDGPPCRTRAASPTARCLVLITTDVGDTLGSFDRPGTAEVLREIALAPDNAAEIDRNILHVVPELTDEVAELVRERLLINPSDWPQIWPTGGFTAYPGTLAALARLAALAPVVALSNVSCIAGPARIGDLLDQCGQHLAGIYTSYQLRARKPQRRCWTTIAADHQVPVSDIVHLGDRVPEDVRGALAVGCRAAVLVNTRDVDVPEDVHRDPRVAVVPDLAGAAEHLAELAGAPA</sequence>
<dbReference type="Gene3D" id="3.40.50.1000">
    <property type="entry name" value="HAD superfamily/HAD-like"/>
    <property type="match status" value="1"/>
</dbReference>
<dbReference type="AlphaFoldDB" id="A0A263CX39"/>
<evidence type="ECO:0008006" key="4">
    <source>
        <dbReference type="Google" id="ProtNLM"/>
    </source>
</evidence>
<accession>A0A263CX39</accession>
<name>A0A263CX39_9PSEU</name>
<evidence type="ECO:0000256" key="1">
    <source>
        <dbReference type="SAM" id="MobiDB-lite"/>
    </source>
</evidence>
<feature type="region of interest" description="Disordered" evidence="1">
    <location>
        <begin position="1"/>
        <end position="62"/>
    </location>
</feature>
<dbReference type="Proteomes" id="UP000242444">
    <property type="component" value="Unassembled WGS sequence"/>
</dbReference>
<feature type="compositionally biased region" description="Basic residues" evidence="1">
    <location>
        <begin position="24"/>
        <end position="40"/>
    </location>
</feature>
<reference evidence="2 3" key="1">
    <citation type="submission" date="2017-07" db="EMBL/GenBank/DDBJ databases">
        <title>Amycolatopsis antarcticus sp. nov., isolated from the surface of an Antarcticus brown macroalga.</title>
        <authorList>
            <person name="Wang J."/>
            <person name="Leiva S."/>
            <person name="Huang J."/>
            <person name="Huang Y."/>
        </authorList>
    </citation>
    <scope>NUCLEOTIDE SEQUENCE [LARGE SCALE GENOMIC DNA]</scope>
    <source>
        <strain evidence="2 3">AU-G6</strain>
    </source>
</reference>
<dbReference type="Pfam" id="PF13242">
    <property type="entry name" value="Hydrolase_like"/>
    <property type="match status" value="1"/>
</dbReference>
<comment type="caution">
    <text evidence="2">The sequence shown here is derived from an EMBL/GenBank/DDBJ whole genome shotgun (WGS) entry which is preliminary data.</text>
</comment>
<proteinExistence type="predicted"/>
<dbReference type="InParanoid" id="A0A263CX39"/>
<organism evidence="2 3">
    <name type="scientific">Amycolatopsis antarctica</name>
    <dbReference type="NCBI Taxonomy" id="1854586"/>
    <lineage>
        <taxon>Bacteria</taxon>
        <taxon>Bacillati</taxon>
        <taxon>Actinomycetota</taxon>
        <taxon>Actinomycetes</taxon>
        <taxon>Pseudonocardiales</taxon>
        <taxon>Pseudonocardiaceae</taxon>
        <taxon>Amycolatopsis</taxon>
    </lineage>
</organism>
<dbReference type="SUPFAM" id="SSF56784">
    <property type="entry name" value="HAD-like"/>
    <property type="match status" value="1"/>
</dbReference>
<protein>
    <recommendedName>
        <fullName evidence="4">Haloacid dehalogenase</fullName>
    </recommendedName>
</protein>